<name>A0ACB9M4B7_BAUVA</name>
<sequence>MKSLPQLEELEIKDCDELEQIIESEKPQNATEIHAVDDSPRIPSNSCFPQKSGSINFHNLINLCNFKKNERSHESKDKEITRNDDCLQSYILMFPRLRRLKINGCNSLESKGLVKDEIKLNGEDDVLHNLRQLKTLMVWNCKVGTIFQLEGLPISTREEGGFIFSLNYLKLHELSELSFLCKGPTQSLDLKNLRELLVIKCRRLKTIFSLSILRSFPQLEHITIKKCDELEQVIEEDEKDQYSSSCQHEQVCFPNLTRIIIRECNNLNCVFTVVSPHELPELRMLDIEKCSLLENVFTLKESKAEDGHANMLPKLRKIRLSQLPSLSNIINLQSVRNQPVEPTTLLRLRQLRELSAWGLDYLIRYDQEPYEDYVIVENCPKLPIKYENPESNELEEKSKSEGGAGGKEEERVLKVENKNLVDTPLSATKISSSDDADANAVQRRSSNIPKEDRDITAQTQTSLNQEGKHVDFQTSTNQEYQTSGKEIQEESTLEEGRGGEEEENTSCFQQSRVIDNAQASTPSVDDSSFSTIKASSSHDANVVRRSSVNISNSQQDRDVPPQTSLNKGVILNEDQRNNIKNGNGTSGASTSSSARQDQMLEEIVNFHGLFKVDARRAALLEEAFSRYPHLWEWQKRFRPKYIKWGYDSLADMLLFLKSETPKKMDNSKREEFEKQYAELESFGFNKEWLASIHQRVMEVQINNEKLKQLEELESLENALQDGLNNVRAILTTVRDYFSKYDTAFNF</sequence>
<accession>A0ACB9M4B7</accession>
<dbReference type="EMBL" id="CM039435">
    <property type="protein sequence ID" value="KAI4318229.1"/>
    <property type="molecule type" value="Genomic_DNA"/>
</dbReference>
<protein>
    <submittedName>
        <fullName evidence="1">Uncharacterized protein</fullName>
    </submittedName>
</protein>
<proteinExistence type="predicted"/>
<gene>
    <name evidence="1" type="ORF">L6164_026018</name>
</gene>
<dbReference type="Proteomes" id="UP000828941">
    <property type="component" value="Chromosome 10"/>
</dbReference>
<organism evidence="1 2">
    <name type="scientific">Bauhinia variegata</name>
    <name type="common">Purple orchid tree</name>
    <name type="synonym">Phanera variegata</name>
    <dbReference type="NCBI Taxonomy" id="167791"/>
    <lineage>
        <taxon>Eukaryota</taxon>
        <taxon>Viridiplantae</taxon>
        <taxon>Streptophyta</taxon>
        <taxon>Embryophyta</taxon>
        <taxon>Tracheophyta</taxon>
        <taxon>Spermatophyta</taxon>
        <taxon>Magnoliopsida</taxon>
        <taxon>eudicotyledons</taxon>
        <taxon>Gunneridae</taxon>
        <taxon>Pentapetalae</taxon>
        <taxon>rosids</taxon>
        <taxon>fabids</taxon>
        <taxon>Fabales</taxon>
        <taxon>Fabaceae</taxon>
        <taxon>Cercidoideae</taxon>
        <taxon>Cercideae</taxon>
        <taxon>Bauhiniinae</taxon>
        <taxon>Bauhinia</taxon>
    </lineage>
</organism>
<comment type="caution">
    <text evidence="1">The sequence shown here is derived from an EMBL/GenBank/DDBJ whole genome shotgun (WGS) entry which is preliminary data.</text>
</comment>
<reference evidence="1 2" key="1">
    <citation type="journal article" date="2022" name="DNA Res.">
        <title>Chromosomal-level genome assembly of the orchid tree Bauhinia variegata (Leguminosae; Cercidoideae) supports the allotetraploid origin hypothesis of Bauhinia.</title>
        <authorList>
            <person name="Zhong Y."/>
            <person name="Chen Y."/>
            <person name="Zheng D."/>
            <person name="Pang J."/>
            <person name="Liu Y."/>
            <person name="Luo S."/>
            <person name="Meng S."/>
            <person name="Qian L."/>
            <person name="Wei D."/>
            <person name="Dai S."/>
            <person name="Zhou R."/>
        </authorList>
    </citation>
    <scope>NUCLEOTIDE SEQUENCE [LARGE SCALE GENOMIC DNA]</scope>
    <source>
        <strain evidence="1">BV-YZ2020</strain>
    </source>
</reference>
<evidence type="ECO:0000313" key="1">
    <source>
        <dbReference type="EMBL" id="KAI4318229.1"/>
    </source>
</evidence>
<evidence type="ECO:0000313" key="2">
    <source>
        <dbReference type="Proteomes" id="UP000828941"/>
    </source>
</evidence>
<keyword evidence="2" id="KW-1185">Reference proteome</keyword>